<reference evidence="2" key="1">
    <citation type="journal article" date="2024" name="Proc. Natl. Acad. Sci. U.S.A.">
        <title>Extraordinary preservation of gene collinearity over three hundred million years revealed in homosporous lycophytes.</title>
        <authorList>
            <person name="Li C."/>
            <person name="Wickell D."/>
            <person name="Kuo L.Y."/>
            <person name="Chen X."/>
            <person name="Nie B."/>
            <person name="Liao X."/>
            <person name="Peng D."/>
            <person name="Ji J."/>
            <person name="Jenkins J."/>
            <person name="Williams M."/>
            <person name="Shu S."/>
            <person name="Plott C."/>
            <person name="Barry K."/>
            <person name="Rajasekar S."/>
            <person name="Grimwood J."/>
            <person name="Han X."/>
            <person name="Sun S."/>
            <person name="Hou Z."/>
            <person name="He W."/>
            <person name="Dai G."/>
            <person name="Sun C."/>
            <person name="Schmutz J."/>
            <person name="Leebens-Mack J.H."/>
            <person name="Li F.W."/>
            <person name="Wang L."/>
        </authorList>
    </citation>
    <scope>NUCLEOTIDE SEQUENCE [LARGE SCALE GENOMIC DNA]</scope>
    <source>
        <strain evidence="2">cv. PW_Plant_1</strain>
    </source>
</reference>
<protein>
    <submittedName>
        <fullName evidence="1">Uncharacterized protein</fullName>
    </submittedName>
</protein>
<proteinExistence type="predicted"/>
<gene>
    <name evidence="1" type="ORF">O6H91_03G057800</name>
</gene>
<evidence type="ECO:0000313" key="1">
    <source>
        <dbReference type="EMBL" id="KAJ7562186.1"/>
    </source>
</evidence>
<keyword evidence="2" id="KW-1185">Reference proteome</keyword>
<comment type="caution">
    <text evidence="1">The sequence shown here is derived from an EMBL/GenBank/DDBJ whole genome shotgun (WGS) entry which is preliminary data.</text>
</comment>
<organism evidence="1 2">
    <name type="scientific">Diphasiastrum complanatum</name>
    <name type="common">Issler's clubmoss</name>
    <name type="synonym">Lycopodium complanatum</name>
    <dbReference type="NCBI Taxonomy" id="34168"/>
    <lineage>
        <taxon>Eukaryota</taxon>
        <taxon>Viridiplantae</taxon>
        <taxon>Streptophyta</taxon>
        <taxon>Embryophyta</taxon>
        <taxon>Tracheophyta</taxon>
        <taxon>Lycopodiopsida</taxon>
        <taxon>Lycopodiales</taxon>
        <taxon>Lycopodiaceae</taxon>
        <taxon>Lycopodioideae</taxon>
        <taxon>Diphasiastrum</taxon>
    </lineage>
</organism>
<accession>A0ACC2E6Q3</accession>
<sequence>MPHGFSLHLLCSRLQASWRLFFFLLLLAQISYAETLNPTLGSDGCQIRSVLNGKNDSEILLSFKNGLVGQGEPALRSWDSINFSSWKGVTWGQQQWETQSVVKLELAGLGLQGEIFPLWQELHQLTILNLSDNVLNGSIDMFPCGKELTELDVSHNMITGSLSSRLPSFSKLRAVNLSHNLFSGDIPPAIFGMQLNMLDLSNNNFTGNISMIIPSFSALETLDLSCNNISGNLPLEIGKLHALQILNASHNRLTGKIPTGIGQLQRLAILDLNSNQLGDVLSPSLFDLGSIKVLDLAKNNFTGAIPEAIGRLSNLTVVDLSSNYLSGELPSALGNCSHLVELKISGNSLTGMIPRSFANLSRLQVLNLGFNKLSGSFDLNFSGFPVLEEIYLANNYLGGSLPMELGYLVSLKSLVLHKNLFDGSIPGSLGNCSQLEELWFDHNNLTGSIPEEISLLSNLKSLVLAENQLSGAIPAVISNCTRLTVLWLEENAFSGPVPLELGSLKNLLMLSLASNNLEGTIPPSLGHIESLIGLDLGSNSLIGQVPDMLAGLSSIQFLFLPHNQLEGFIPYWIGNYSYLRAVDLSYNKFTGPLPYDWSNLTAVKVKSKFPDSGPTAMVYTAEGLSYMALALPTTLDFSHNWLTGSIPDSFGDLQNLQVLDLSVNRLSGEIPKSLGNSSGLLRLDLSNNTLIGPIPVEISKLNFLSSLNLSYNFLAGEIPDSGQLSTFGKMSFLGNDKLCGLPLDACSTAPSSIMSTSQNQPKNVIRKLLPLYIIIAGSIGFCGFWGFFFALLRRGQKFQCSPSDCKNQCPHYVSSFSGVYPISLNPKELAFATDNYSQANIVGDGGSGMVYRAVLADGSWVAVKKLVTDGTQGEREFLAEMQTLGKVKHKNLVSLLGYSADGNDRILVYKYLKNGSLDTWLHCREEGMKSLDWPTRLKILHGAAQGICFLHYGCSPPIIHRDIKVSNILLDEYFEAHVADFGLARLMHGDTHVSTDVAGTVGYIPPEYNHTCIATTRGDVYSFGVVVLEILSGKRPTDYYFKKSGLGNVVSWLQSLSSLERASLAIDNSLVGTGPADEMLELMKVAYYCCQEIPGKRPSMKQVVHMIEKVAVQPSIVQSPTADYKYCLKNVEDKV</sequence>
<dbReference type="EMBL" id="CM055094">
    <property type="protein sequence ID" value="KAJ7562186.1"/>
    <property type="molecule type" value="Genomic_DNA"/>
</dbReference>
<dbReference type="Proteomes" id="UP001162992">
    <property type="component" value="Chromosome 3"/>
</dbReference>
<evidence type="ECO:0000313" key="2">
    <source>
        <dbReference type="Proteomes" id="UP001162992"/>
    </source>
</evidence>
<name>A0ACC2E6Q3_DIPCM</name>